<name>A0A6C0D1W3_9ZZZZ</name>
<proteinExistence type="predicted"/>
<accession>A0A6C0D1W3</accession>
<protein>
    <submittedName>
        <fullName evidence="1">Uncharacterized protein</fullName>
    </submittedName>
</protein>
<dbReference type="AlphaFoldDB" id="A0A6C0D1W3"/>
<evidence type="ECO:0000313" key="1">
    <source>
        <dbReference type="EMBL" id="QHT10758.1"/>
    </source>
</evidence>
<organism evidence="1">
    <name type="scientific">viral metagenome</name>
    <dbReference type="NCBI Taxonomy" id="1070528"/>
    <lineage>
        <taxon>unclassified sequences</taxon>
        <taxon>metagenomes</taxon>
        <taxon>organismal metagenomes</taxon>
    </lineage>
</organism>
<reference evidence="1" key="1">
    <citation type="journal article" date="2020" name="Nature">
        <title>Giant virus diversity and host interactions through global metagenomics.</title>
        <authorList>
            <person name="Schulz F."/>
            <person name="Roux S."/>
            <person name="Paez-Espino D."/>
            <person name="Jungbluth S."/>
            <person name="Walsh D.A."/>
            <person name="Denef V.J."/>
            <person name="McMahon K.D."/>
            <person name="Konstantinidis K.T."/>
            <person name="Eloe-Fadrosh E.A."/>
            <person name="Kyrpides N.C."/>
            <person name="Woyke T."/>
        </authorList>
    </citation>
    <scope>NUCLEOTIDE SEQUENCE</scope>
    <source>
        <strain evidence="1">GVMAG-M-3300023174-107</strain>
    </source>
</reference>
<sequence length="73" mass="8609">MECISGIEKYFETTSSSNCVKSVMTDGKNLYIEFNPFKKDLDIKIRRFVSIIENGTFEYNNKIFKLTSQYYNL</sequence>
<dbReference type="EMBL" id="MN739527">
    <property type="protein sequence ID" value="QHT10758.1"/>
    <property type="molecule type" value="Genomic_DNA"/>
</dbReference>